<gene>
    <name evidence="1" type="ORF">BV494_22150</name>
</gene>
<sequence length="73" mass="8065">MPDIRIICEQCGSDRFNATVITPFAEVVHSIQCAACAHPVRVDDVVIFRDGTYISGTFDTSSGSRNRLNDFDI</sequence>
<dbReference type="EMBL" id="CP019063">
    <property type="protein sequence ID" value="AVF37941.1"/>
    <property type="molecule type" value="Genomic_DNA"/>
</dbReference>
<geneLocation type="plasmid" evidence="1 2">
    <name>unnamed1</name>
</geneLocation>
<dbReference type="AlphaFoldDB" id="A0A2L1UYG9"/>
<proteinExistence type="predicted"/>
<dbReference type="Proteomes" id="UP000239197">
    <property type="component" value="Plasmid unnamed1"/>
</dbReference>
<name>A0A2L1UYG9_9GAMM</name>
<protein>
    <submittedName>
        <fullName evidence="1">Uncharacterized protein</fullName>
    </submittedName>
</protein>
<evidence type="ECO:0000313" key="2">
    <source>
        <dbReference type="Proteomes" id="UP000239197"/>
    </source>
</evidence>
<reference evidence="2" key="1">
    <citation type="submission" date="2017-01" db="EMBL/GenBank/DDBJ databases">
        <title>Genome sequence of Rouxiella sp. ERMR1:05.</title>
        <authorList>
            <person name="Kumar R."/>
            <person name="Singh D."/>
            <person name="Kumar S."/>
        </authorList>
    </citation>
    <scope>NUCLEOTIDE SEQUENCE [LARGE SCALE GENOMIC DNA]</scope>
    <source>
        <strain evidence="2">ERMR1:05</strain>
        <plasmid evidence="2">unnamed1</plasmid>
    </source>
</reference>
<dbReference type="OrthoDB" id="6506439at2"/>
<organism evidence="1 2">
    <name type="scientific">Rahnella sikkimica</name>
    <dbReference type="NCBI Taxonomy" id="1805933"/>
    <lineage>
        <taxon>Bacteria</taxon>
        <taxon>Pseudomonadati</taxon>
        <taxon>Pseudomonadota</taxon>
        <taxon>Gammaproteobacteria</taxon>
        <taxon>Enterobacterales</taxon>
        <taxon>Yersiniaceae</taxon>
        <taxon>Rahnella</taxon>
    </lineage>
</organism>
<keyword evidence="2" id="KW-1185">Reference proteome</keyword>
<dbReference type="KEGG" id="rox:BV494_22150"/>
<accession>A0A2L1UYG9</accession>
<evidence type="ECO:0000313" key="1">
    <source>
        <dbReference type="EMBL" id="AVF37941.1"/>
    </source>
</evidence>
<keyword evidence="1" id="KW-0614">Plasmid</keyword>